<accession>A0A0N4XFE4</accession>
<dbReference type="WBParaSite" id="NBR_0000124601-mRNA-1">
    <property type="protein sequence ID" value="NBR_0000124601-mRNA-1"/>
    <property type="gene ID" value="NBR_0000124601"/>
</dbReference>
<sequence>MTSCGRNSVEDSIDEEKNRVIDHMCDCAQDAKSSKYTRKHLSHETLEQTRQRGVARAEGDYLQMSELAKSCRDAIKEDERKE</sequence>
<reference evidence="1 2" key="2">
    <citation type="submission" date="2018-11" db="EMBL/GenBank/DDBJ databases">
        <authorList>
            <consortium name="Pathogen Informatics"/>
        </authorList>
    </citation>
    <scope>NUCLEOTIDE SEQUENCE [LARGE SCALE GENOMIC DNA]</scope>
</reference>
<organism evidence="3">
    <name type="scientific">Nippostrongylus brasiliensis</name>
    <name type="common">Rat hookworm</name>
    <dbReference type="NCBI Taxonomy" id="27835"/>
    <lineage>
        <taxon>Eukaryota</taxon>
        <taxon>Metazoa</taxon>
        <taxon>Ecdysozoa</taxon>
        <taxon>Nematoda</taxon>
        <taxon>Chromadorea</taxon>
        <taxon>Rhabditida</taxon>
        <taxon>Rhabditina</taxon>
        <taxon>Rhabditomorpha</taxon>
        <taxon>Strongyloidea</taxon>
        <taxon>Heligmosomidae</taxon>
        <taxon>Nippostrongylus</taxon>
    </lineage>
</organism>
<proteinExistence type="predicted"/>
<dbReference type="Proteomes" id="UP000271162">
    <property type="component" value="Unassembled WGS sequence"/>
</dbReference>
<keyword evidence="2" id="KW-1185">Reference proteome</keyword>
<evidence type="ECO:0000313" key="2">
    <source>
        <dbReference type="Proteomes" id="UP000271162"/>
    </source>
</evidence>
<gene>
    <name evidence="1" type="ORF">NBR_LOCUS1247</name>
</gene>
<evidence type="ECO:0000313" key="3">
    <source>
        <dbReference type="WBParaSite" id="NBR_0000124601-mRNA-1"/>
    </source>
</evidence>
<name>A0A0N4XFE4_NIPBR</name>
<dbReference type="OMA" id="EPAKQCR"/>
<dbReference type="EMBL" id="UYSL01000901">
    <property type="protein sequence ID" value="VDL64575.1"/>
    <property type="molecule type" value="Genomic_DNA"/>
</dbReference>
<dbReference type="STRING" id="27835.A0A0N4XFE4"/>
<dbReference type="AlphaFoldDB" id="A0A0N4XFE4"/>
<evidence type="ECO:0000313" key="1">
    <source>
        <dbReference type="EMBL" id="VDL64575.1"/>
    </source>
</evidence>
<protein>
    <submittedName>
        <fullName evidence="3">Lipoprotein</fullName>
    </submittedName>
</protein>
<reference evidence="3" key="1">
    <citation type="submission" date="2017-02" db="UniProtKB">
        <authorList>
            <consortium name="WormBaseParasite"/>
        </authorList>
    </citation>
    <scope>IDENTIFICATION</scope>
</reference>